<dbReference type="KEGG" id="ole:K0B96_09650"/>
<dbReference type="InterPro" id="IPR050498">
    <property type="entry name" value="Ycf3"/>
</dbReference>
<dbReference type="AlphaFoldDB" id="A0A8F9XJW5"/>
<dbReference type="PANTHER" id="PTHR44858">
    <property type="entry name" value="TETRATRICOPEPTIDE REPEAT PROTEIN 6"/>
    <property type="match status" value="1"/>
</dbReference>
<dbReference type="SUPFAM" id="SSF48452">
    <property type="entry name" value="TPR-like"/>
    <property type="match status" value="1"/>
</dbReference>
<evidence type="ECO:0000313" key="5">
    <source>
        <dbReference type="Proteomes" id="UP000825051"/>
    </source>
</evidence>
<reference evidence="4" key="1">
    <citation type="submission" date="2021-08" db="EMBL/GenBank/DDBJ databases">
        <title>Genome of a novel bacterium of the phylum Verrucomicrobia, Oleiharenicola sp. KSB-15.</title>
        <authorList>
            <person name="Chung J.-H."/>
            <person name="Ahn J.-H."/>
            <person name="Yoon Y."/>
            <person name="Kim D.-Y."/>
            <person name="An S.-H."/>
            <person name="Park I."/>
            <person name="Yeon J."/>
        </authorList>
    </citation>
    <scope>NUCLEOTIDE SEQUENCE</scope>
    <source>
        <strain evidence="4">KSB-15</strain>
    </source>
</reference>
<dbReference type="EMBL" id="CP080507">
    <property type="protein sequence ID" value="QYM77591.1"/>
    <property type="molecule type" value="Genomic_DNA"/>
</dbReference>
<dbReference type="InterPro" id="IPR011990">
    <property type="entry name" value="TPR-like_helical_dom_sf"/>
</dbReference>
<accession>A0A8F9XJW5</accession>
<dbReference type="Proteomes" id="UP000825051">
    <property type="component" value="Chromosome"/>
</dbReference>
<dbReference type="PROSITE" id="PS50005">
    <property type="entry name" value="TPR"/>
    <property type="match status" value="2"/>
</dbReference>
<sequence length="391" mass="42333">MTRAPLLALTAILLLPGCETTNGPRPVSSAPTSGRHSALAVLTPADAHERELLAPGGNADALAKWAVELGKRADRSDLPDEAKALRLRARRFALAAQERGSRNLMIDVILSSIADDGSPVAVTYSNQTEANQLVSDGEKKFARGDLDGALACYQRALAVDPHCHRAALFAGDVFFSRGENTAAVQWFDRAIAIDPDVETAHRYRGDALLRLGQYTAARDSYIAALVAAPYSKITRAMLLHWAAAAASRVQFPDVSFPRGSLAIADGKMGVNCDPRDGALSLAYVIARAAYVTESKIPLASYRHSLAEEADGLRKFVLIADELKEKNPRDPNILAHSAVIEFLAQMDRDGLLEAHILLDRADAGIAADYADYRAQHRDQLSRYVRTVWLGAK</sequence>
<dbReference type="InterPro" id="IPR019734">
    <property type="entry name" value="TPR_rpt"/>
</dbReference>
<feature type="repeat" description="TPR" evidence="3">
    <location>
        <begin position="164"/>
        <end position="197"/>
    </location>
</feature>
<feature type="repeat" description="TPR" evidence="3">
    <location>
        <begin position="130"/>
        <end position="163"/>
    </location>
</feature>
<evidence type="ECO:0000313" key="4">
    <source>
        <dbReference type="EMBL" id="QYM77591.1"/>
    </source>
</evidence>
<gene>
    <name evidence="4" type="ORF">K0B96_09650</name>
</gene>
<keyword evidence="2 3" id="KW-0802">TPR repeat</keyword>
<evidence type="ECO:0000256" key="3">
    <source>
        <dbReference type="PROSITE-ProRule" id="PRU00339"/>
    </source>
</evidence>
<dbReference type="SMART" id="SM00028">
    <property type="entry name" value="TPR"/>
    <property type="match status" value="3"/>
</dbReference>
<dbReference type="Gene3D" id="1.25.40.10">
    <property type="entry name" value="Tetratricopeptide repeat domain"/>
    <property type="match status" value="1"/>
</dbReference>
<proteinExistence type="predicted"/>
<name>A0A8F9XJW5_9BACT</name>
<protein>
    <submittedName>
        <fullName evidence="4">Tetratricopeptide repeat protein</fullName>
    </submittedName>
</protein>
<organism evidence="4 5">
    <name type="scientific">Horticoccus luteus</name>
    <dbReference type="NCBI Taxonomy" id="2862869"/>
    <lineage>
        <taxon>Bacteria</taxon>
        <taxon>Pseudomonadati</taxon>
        <taxon>Verrucomicrobiota</taxon>
        <taxon>Opitutia</taxon>
        <taxon>Opitutales</taxon>
        <taxon>Opitutaceae</taxon>
        <taxon>Horticoccus</taxon>
    </lineage>
</organism>
<evidence type="ECO:0000256" key="2">
    <source>
        <dbReference type="ARBA" id="ARBA00022803"/>
    </source>
</evidence>
<keyword evidence="1" id="KW-0677">Repeat</keyword>
<keyword evidence="5" id="KW-1185">Reference proteome</keyword>
<dbReference type="RefSeq" id="WP_220160696.1">
    <property type="nucleotide sequence ID" value="NZ_CP080507.1"/>
</dbReference>
<evidence type="ECO:0000256" key="1">
    <source>
        <dbReference type="ARBA" id="ARBA00022737"/>
    </source>
</evidence>
<dbReference type="Pfam" id="PF13432">
    <property type="entry name" value="TPR_16"/>
    <property type="match status" value="2"/>
</dbReference>
<dbReference type="PANTHER" id="PTHR44858:SF1">
    <property type="entry name" value="UDP-N-ACETYLGLUCOSAMINE--PEPTIDE N-ACETYLGLUCOSAMINYLTRANSFERASE SPINDLY-RELATED"/>
    <property type="match status" value="1"/>
</dbReference>